<keyword evidence="1" id="KW-0472">Membrane</keyword>
<evidence type="ECO:0000256" key="1">
    <source>
        <dbReference type="SAM" id="Phobius"/>
    </source>
</evidence>
<protein>
    <submittedName>
        <fullName evidence="2">Transmembrane protein, putative</fullName>
    </submittedName>
</protein>
<dbReference type="InParanoid" id="W7XLJ9"/>
<keyword evidence="1" id="KW-1133">Transmembrane helix</keyword>
<evidence type="ECO:0000313" key="3">
    <source>
        <dbReference type="Proteomes" id="UP000009168"/>
    </source>
</evidence>
<gene>
    <name evidence="2" type="ORF">TTHERM_000538899</name>
</gene>
<sequence length="119" mass="14295">MSKQIFKNLANSQIYLKKDTSYVSLIVLFLLLISKIKIKNHFNLFQTFKQKINILLQRTSQKKINKKILNPFQQIQNKQINKQIKQSNQIKLIEKINQINQKLERKIKNNYQNNHTQKT</sequence>
<organism evidence="2 3">
    <name type="scientific">Tetrahymena thermophila (strain SB210)</name>
    <dbReference type="NCBI Taxonomy" id="312017"/>
    <lineage>
        <taxon>Eukaryota</taxon>
        <taxon>Sar</taxon>
        <taxon>Alveolata</taxon>
        <taxon>Ciliophora</taxon>
        <taxon>Intramacronucleata</taxon>
        <taxon>Oligohymenophorea</taxon>
        <taxon>Hymenostomatida</taxon>
        <taxon>Tetrahymenina</taxon>
        <taxon>Tetrahymenidae</taxon>
        <taxon>Tetrahymena</taxon>
    </lineage>
</organism>
<reference evidence="3" key="1">
    <citation type="journal article" date="2006" name="PLoS Biol.">
        <title>Macronuclear genome sequence of the ciliate Tetrahymena thermophila, a model eukaryote.</title>
        <authorList>
            <person name="Eisen J.A."/>
            <person name="Coyne R.S."/>
            <person name="Wu M."/>
            <person name="Wu D."/>
            <person name="Thiagarajan M."/>
            <person name="Wortman J.R."/>
            <person name="Badger J.H."/>
            <person name="Ren Q."/>
            <person name="Amedeo P."/>
            <person name="Jones K.M."/>
            <person name="Tallon L.J."/>
            <person name="Delcher A.L."/>
            <person name="Salzberg S.L."/>
            <person name="Silva J.C."/>
            <person name="Haas B.J."/>
            <person name="Majoros W.H."/>
            <person name="Farzad M."/>
            <person name="Carlton J.M."/>
            <person name="Smith R.K. Jr."/>
            <person name="Garg J."/>
            <person name="Pearlman R.E."/>
            <person name="Karrer K.M."/>
            <person name="Sun L."/>
            <person name="Manning G."/>
            <person name="Elde N.C."/>
            <person name="Turkewitz A.P."/>
            <person name="Asai D.J."/>
            <person name="Wilkes D.E."/>
            <person name="Wang Y."/>
            <person name="Cai H."/>
            <person name="Collins K."/>
            <person name="Stewart B.A."/>
            <person name="Lee S.R."/>
            <person name="Wilamowska K."/>
            <person name="Weinberg Z."/>
            <person name="Ruzzo W.L."/>
            <person name="Wloga D."/>
            <person name="Gaertig J."/>
            <person name="Frankel J."/>
            <person name="Tsao C.-C."/>
            <person name="Gorovsky M.A."/>
            <person name="Keeling P.J."/>
            <person name="Waller R.F."/>
            <person name="Patron N.J."/>
            <person name="Cherry J.M."/>
            <person name="Stover N.A."/>
            <person name="Krieger C.J."/>
            <person name="del Toro C."/>
            <person name="Ryder H.F."/>
            <person name="Williamson S.C."/>
            <person name="Barbeau R.A."/>
            <person name="Hamilton E.P."/>
            <person name="Orias E."/>
        </authorList>
    </citation>
    <scope>NUCLEOTIDE SEQUENCE [LARGE SCALE GENOMIC DNA]</scope>
    <source>
        <strain evidence="3">SB210</strain>
    </source>
</reference>
<name>W7XLJ9_TETTS</name>
<dbReference type="Proteomes" id="UP000009168">
    <property type="component" value="Unassembled WGS sequence"/>
</dbReference>
<dbReference type="EMBL" id="GG662849">
    <property type="protein sequence ID" value="EWS76419.1"/>
    <property type="molecule type" value="Genomic_DNA"/>
</dbReference>
<accession>W7XLJ9</accession>
<dbReference type="GeneID" id="24439488"/>
<dbReference type="RefSeq" id="XP_012651043.1">
    <property type="nucleotide sequence ID" value="XM_012795589.1"/>
</dbReference>
<dbReference type="AlphaFoldDB" id="W7XLJ9"/>
<keyword evidence="1 2" id="KW-0812">Transmembrane</keyword>
<keyword evidence="3" id="KW-1185">Reference proteome</keyword>
<evidence type="ECO:0000313" key="2">
    <source>
        <dbReference type="EMBL" id="EWS76419.1"/>
    </source>
</evidence>
<proteinExistence type="predicted"/>
<feature type="transmembrane region" description="Helical" evidence="1">
    <location>
        <begin position="20"/>
        <end position="38"/>
    </location>
</feature>
<dbReference type="KEGG" id="tet:TTHERM_000538899"/>